<feature type="region of interest" description="Disordered" evidence="4">
    <location>
        <begin position="576"/>
        <end position="605"/>
    </location>
</feature>
<evidence type="ECO:0000313" key="6">
    <source>
        <dbReference type="Proteomes" id="UP000094444"/>
    </source>
</evidence>
<dbReference type="STRING" id="158607.A0A2P5I322"/>
<dbReference type="AlphaFoldDB" id="A0A2P5I322"/>
<feature type="region of interest" description="Disordered" evidence="4">
    <location>
        <begin position="1"/>
        <end position="114"/>
    </location>
</feature>
<dbReference type="InParanoid" id="A0A2P5I322"/>
<protein>
    <submittedName>
        <fullName evidence="5">WD domain-containing protein</fullName>
    </submittedName>
</protein>
<feature type="repeat" description="WD" evidence="3">
    <location>
        <begin position="500"/>
        <end position="541"/>
    </location>
</feature>
<keyword evidence="6" id="KW-1185">Reference proteome</keyword>
<dbReference type="OrthoDB" id="5197491at2759"/>
<name>A0A2P5I322_DIAHE</name>
<sequence>MDDPVTPISSRMRQLHHDSLPRTNRSADSGYASLEASPPKTRLRTRSNRTSLSLVSRREDESLQSFDGTGSETSEVQDTDSDSEHFIVPSPCTGRQGSVTLPRTPRKQKSRTDSYPIVSACQVQHPRHGSDTAVTGSRARSLRALDRFVPLRDHKTPGSEKLHTTRPLEALTSSERLVRHNKDAPDPFCFRRRPLPPSPTESRKAARSGQSRTTLDPRFHHQAERRVSNSIWSVGGVAPSHGAVDDGRGGLVQSGTNAPMFNTMFPPLKPRAQEDVEKHEARLASAFEIDWSSRILGCEGHTVRSKKQHRKSDPVLRKRTHWEGSQLVKDDQGDSTASKPKHETRTLPTAPFKVLDAPSLRDDYYCSILAFSPICQTLAVGLGTRLYSWSEDMGVQVLEDNGPSDASWISTVDFSSKQGRRCILAYGRSNGLLNLMSLWDAPTLYDRQYPRFRPGPPVENEDLLVGDEQGNVFYYAVEWPLTYETYRHNWRGSVRCLAFISAHKQQICGLSWSPNGELFATGANDNMCFLFEAEKVTSYQEESDPEQDLSRFFSAFREPIPPQGFNLGRFLESMGSGEGLPRSPPLSWSQRQISNSSASSAGSRLTVMDSIDDRITSTSTPGPSLFATFFRPNTTTRFWDLNRIVAERVQPRDPPSLPNNIPTAFELFRNPISDTSGEPRHIEERHAKHRWEHNAAVKAIAFCPWREGLVATGGGSHDKCIHFFHTTSGVALATIAVHSQVTSLIWSTTRREIAATFGYAQPEHPYRIAVFSWPECRQVAAIPWVGEHRALYAVPYPRGPPDRKAAKYATGQSSSWKNREKKRNRTFMEGCIVVAGSDESIKFHEVWSGGKKATIGGVGLLGGSDILEDLEGIEKEGDVIR</sequence>
<feature type="compositionally biased region" description="Basic and acidic residues" evidence="4">
    <location>
        <begin position="215"/>
        <end position="226"/>
    </location>
</feature>
<accession>A0A2P5I322</accession>
<feature type="compositionally biased region" description="Low complexity" evidence="4">
    <location>
        <begin position="587"/>
        <end position="604"/>
    </location>
</feature>
<dbReference type="SUPFAM" id="SSF50978">
    <property type="entry name" value="WD40 repeat-like"/>
    <property type="match status" value="1"/>
</dbReference>
<evidence type="ECO:0000256" key="3">
    <source>
        <dbReference type="PROSITE-ProRule" id="PRU00221"/>
    </source>
</evidence>
<keyword evidence="1 3" id="KW-0853">WD repeat</keyword>
<evidence type="ECO:0000256" key="1">
    <source>
        <dbReference type="ARBA" id="ARBA00022574"/>
    </source>
</evidence>
<dbReference type="SMART" id="SM00320">
    <property type="entry name" value="WD40"/>
    <property type="match status" value="2"/>
</dbReference>
<reference evidence="5" key="1">
    <citation type="submission" date="2017-09" db="EMBL/GenBank/DDBJ databases">
        <title>Polyketide synthases of a Diaporthe helianthi virulent isolate.</title>
        <authorList>
            <person name="Baroncelli R."/>
        </authorList>
    </citation>
    <scope>NUCLEOTIDE SEQUENCE [LARGE SCALE GENOMIC DNA]</scope>
    <source>
        <strain evidence="5">7/96</strain>
    </source>
</reference>
<dbReference type="Gene3D" id="2.130.10.10">
    <property type="entry name" value="YVTN repeat-like/Quinoprotein amine dehydrogenase"/>
    <property type="match status" value="2"/>
</dbReference>
<dbReference type="GO" id="GO:1905786">
    <property type="term" value="P:positive regulation of anaphase-promoting complex-dependent catabolic process"/>
    <property type="evidence" value="ECO:0007669"/>
    <property type="project" value="TreeGrafter"/>
</dbReference>
<evidence type="ECO:0000256" key="4">
    <source>
        <dbReference type="SAM" id="MobiDB-lite"/>
    </source>
</evidence>
<dbReference type="GO" id="GO:0031145">
    <property type="term" value="P:anaphase-promoting complex-dependent catabolic process"/>
    <property type="evidence" value="ECO:0007669"/>
    <property type="project" value="TreeGrafter"/>
</dbReference>
<dbReference type="EMBL" id="MAVT02000324">
    <property type="protein sequence ID" value="POS76877.1"/>
    <property type="molecule type" value="Genomic_DNA"/>
</dbReference>
<comment type="caution">
    <text evidence="5">The sequence shown here is derived from an EMBL/GenBank/DDBJ whole genome shotgun (WGS) entry which is preliminary data.</text>
</comment>
<feature type="compositionally biased region" description="Polar residues" evidence="4">
    <location>
        <begin position="63"/>
        <end position="74"/>
    </location>
</feature>
<dbReference type="GO" id="GO:0010997">
    <property type="term" value="F:anaphase-promoting complex binding"/>
    <property type="evidence" value="ECO:0007669"/>
    <property type="project" value="InterPro"/>
</dbReference>
<dbReference type="InterPro" id="IPR036322">
    <property type="entry name" value="WD40_repeat_dom_sf"/>
</dbReference>
<proteinExistence type="predicted"/>
<gene>
    <name evidence="5" type="ORF">DHEL01_v204738</name>
</gene>
<evidence type="ECO:0000256" key="2">
    <source>
        <dbReference type="ARBA" id="ARBA00022737"/>
    </source>
</evidence>
<organism evidence="5 6">
    <name type="scientific">Diaporthe helianthi</name>
    <dbReference type="NCBI Taxonomy" id="158607"/>
    <lineage>
        <taxon>Eukaryota</taxon>
        <taxon>Fungi</taxon>
        <taxon>Dikarya</taxon>
        <taxon>Ascomycota</taxon>
        <taxon>Pezizomycotina</taxon>
        <taxon>Sordariomycetes</taxon>
        <taxon>Sordariomycetidae</taxon>
        <taxon>Diaporthales</taxon>
        <taxon>Diaporthaceae</taxon>
        <taxon>Diaporthe</taxon>
    </lineage>
</organism>
<dbReference type="InterPro" id="IPR015943">
    <property type="entry name" value="WD40/YVTN_repeat-like_dom_sf"/>
</dbReference>
<feature type="region of interest" description="Disordered" evidence="4">
    <location>
        <begin position="302"/>
        <end position="345"/>
    </location>
</feature>
<dbReference type="PANTHER" id="PTHR19918">
    <property type="entry name" value="CELL DIVISION CYCLE 20 CDC20 FIZZY -RELATED"/>
    <property type="match status" value="1"/>
</dbReference>
<dbReference type="Pfam" id="PF00400">
    <property type="entry name" value="WD40"/>
    <property type="match status" value="1"/>
</dbReference>
<dbReference type="GO" id="GO:1990757">
    <property type="term" value="F:ubiquitin ligase activator activity"/>
    <property type="evidence" value="ECO:0007669"/>
    <property type="project" value="TreeGrafter"/>
</dbReference>
<dbReference type="PANTHER" id="PTHR19918:SF5">
    <property type="entry name" value="MEIOSIS-SPECIFIC APC_C ACTIVATOR PROTEIN AMA1"/>
    <property type="match status" value="1"/>
</dbReference>
<dbReference type="InterPro" id="IPR001680">
    <property type="entry name" value="WD40_rpt"/>
</dbReference>
<keyword evidence="2" id="KW-0677">Repeat</keyword>
<dbReference type="Proteomes" id="UP000094444">
    <property type="component" value="Unassembled WGS sequence"/>
</dbReference>
<dbReference type="InterPro" id="IPR033010">
    <property type="entry name" value="Cdc20/Fizzy"/>
</dbReference>
<dbReference type="PROSITE" id="PS50082">
    <property type="entry name" value="WD_REPEATS_2"/>
    <property type="match status" value="1"/>
</dbReference>
<dbReference type="GO" id="GO:0005680">
    <property type="term" value="C:anaphase-promoting complex"/>
    <property type="evidence" value="ECO:0007669"/>
    <property type="project" value="TreeGrafter"/>
</dbReference>
<evidence type="ECO:0000313" key="5">
    <source>
        <dbReference type="EMBL" id="POS76877.1"/>
    </source>
</evidence>
<feature type="region of interest" description="Disordered" evidence="4">
    <location>
        <begin position="178"/>
        <end position="226"/>
    </location>
</feature>